<accession>A0A1I0HJC6</accession>
<dbReference type="CDD" id="cd01421">
    <property type="entry name" value="IMPCH"/>
    <property type="match status" value="1"/>
</dbReference>
<dbReference type="InterPro" id="IPR036914">
    <property type="entry name" value="MGS-like_dom_sf"/>
</dbReference>
<evidence type="ECO:0000259" key="12">
    <source>
        <dbReference type="PROSITE" id="PS51855"/>
    </source>
</evidence>
<evidence type="ECO:0000256" key="4">
    <source>
        <dbReference type="ARBA" id="ARBA00022679"/>
    </source>
</evidence>
<keyword evidence="7 10" id="KW-0511">Multifunctional enzyme</keyword>
<dbReference type="Pfam" id="PF01808">
    <property type="entry name" value="AICARFT_IMPCHas"/>
    <property type="match status" value="1"/>
</dbReference>
<sequence>MSQPIRSALISVYYKDRLGPLVDLLSQHGVTLYSTGGTQQFIEEHGAAVTAVETLTGFPAVFGGRVKTLHPTVFGGILYRRHEASDLAEARQHQIPPIDLVVVDLYPFEETVASGAAEADVIEKIDIGGISLLRAAAKNFRDVLVVSSRDQYAAVTELLAQKNCATDLEDRQRYAAAAFATTAHYDTEIGRYFVESQGEKVKSQNLPAEEQTNNEKPTTNNETPLRYGENPHQAGTFYGDLGALFDQLHGKQLSYNNLVDVDAAVLLMREFDAAGPAACAILKHTNACGVAQADTLHQAYLNALSCDPVSAFGGVIIVNKPVDAATAEELNKLFFEVLIAPGFEAESLPLLQSKKNRILLRQKPVQFPAKQIKTLLNGTIEQDFDQAMEGAAEFKTVTESAPTAEEVAALEFSLKICKHTKSNTIVLARAGQLLASGVGQTSRVDALRQAIEKAAAFGFDLNGAVMASDAFFPFPDCVEIAGAAGIRAVVQPGGSIKDQDSIAACNQRGMAMVLTGVRHFKH</sequence>
<keyword evidence="6 10" id="KW-0378">Hydrolase</keyword>
<dbReference type="GO" id="GO:0006189">
    <property type="term" value="P:'de novo' IMP biosynthetic process"/>
    <property type="evidence" value="ECO:0007669"/>
    <property type="project" value="UniProtKB-UniRule"/>
</dbReference>
<evidence type="ECO:0000256" key="9">
    <source>
        <dbReference type="ARBA" id="ARBA00050687"/>
    </source>
</evidence>
<dbReference type="PIRSF" id="PIRSF000414">
    <property type="entry name" value="AICARFT_IMPCHas"/>
    <property type="match status" value="1"/>
</dbReference>
<organism evidence="13 14">
    <name type="scientific">Hymenobacter actinosclerus</name>
    <dbReference type="NCBI Taxonomy" id="82805"/>
    <lineage>
        <taxon>Bacteria</taxon>
        <taxon>Pseudomonadati</taxon>
        <taxon>Bacteroidota</taxon>
        <taxon>Cytophagia</taxon>
        <taxon>Cytophagales</taxon>
        <taxon>Hymenobacteraceae</taxon>
        <taxon>Hymenobacter</taxon>
    </lineage>
</organism>
<dbReference type="STRING" id="82805.SAMN04487998_2962"/>
<evidence type="ECO:0000256" key="11">
    <source>
        <dbReference type="SAM" id="MobiDB-lite"/>
    </source>
</evidence>
<dbReference type="FunFam" id="3.40.140.20:FF:000001">
    <property type="entry name" value="Bifunctional purine biosynthesis protein PurH"/>
    <property type="match status" value="1"/>
</dbReference>
<dbReference type="EC" id="3.5.4.10" evidence="10"/>
<evidence type="ECO:0000256" key="10">
    <source>
        <dbReference type="HAMAP-Rule" id="MF_00139"/>
    </source>
</evidence>
<name>A0A1I0HJC6_9BACT</name>
<dbReference type="InterPro" id="IPR024051">
    <property type="entry name" value="AICAR_Tfase_dup_dom_sf"/>
</dbReference>
<comment type="pathway">
    <text evidence="2 10">Purine metabolism; IMP biosynthesis via de novo pathway; 5-formamido-1-(5-phospho-D-ribosyl)imidazole-4-carboxamide from 5-amino-1-(5-phospho-D-ribosyl)imidazole-4-carboxamide (10-formyl THF route): step 1/1.</text>
</comment>
<dbReference type="PROSITE" id="PS51855">
    <property type="entry name" value="MGS"/>
    <property type="match status" value="1"/>
</dbReference>
<dbReference type="InterPro" id="IPR011607">
    <property type="entry name" value="MGS-like_dom"/>
</dbReference>
<evidence type="ECO:0000256" key="3">
    <source>
        <dbReference type="ARBA" id="ARBA00007667"/>
    </source>
</evidence>
<feature type="domain" description="MGS-like" evidence="12">
    <location>
        <begin position="1"/>
        <end position="147"/>
    </location>
</feature>
<comment type="domain">
    <text evidence="10">The IMP cyclohydrolase activity resides in the N-terminal region.</text>
</comment>
<dbReference type="HAMAP" id="MF_00139">
    <property type="entry name" value="PurH"/>
    <property type="match status" value="1"/>
</dbReference>
<dbReference type="GO" id="GO:0004643">
    <property type="term" value="F:phosphoribosylaminoimidazolecarboxamide formyltransferase activity"/>
    <property type="evidence" value="ECO:0007669"/>
    <property type="project" value="UniProtKB-UniRule"/>
</dbReference>
<dbReference type="FunFam" id="3.40.50.1380:FF:000001">
    <property type="entry name" value="Bifunctional purine biosynthesis protein PurH"/>
    <property type="match status" value="1"/>
</dbReference>
<dbReference type="PANTHER" id="PTHR11692:SF0">
    <property type="entry name" value="BIFUNCTIONAL PURINE BIOSYNTHESIS PROTEIN ATIC"/>
    <property type="match status" value="1"/>
</dbReference>
<evidence type="ECO:0000256" key="1">
    <source>
        <dbReference type="ARBA" id="ARBA00004844"/>
    </source>
</evidence>
<protein>
    <recommendedName>
        <fullName evidence="10">Bifunctional purine biosynthesis protein PurH</fullName>
    </recommendedName>
    <domain>
        <recommendedName>
            <fullName evidence="10">Phosphoribosylaminoimidazolecarboxamide formyltransferase</fullName>
            <ecNumber evidence="10">2.1.2.3</ecNumber>
        </recommendedName>
        <alternativeName>
            <fullName evidence="10">AICAR transformylase</fullName>
        </alternativeName>
    </domain>
    <domain>
        <recommendedName>
            <fullName evidence="10">IMP cyclohydrolase</fullName>
            <ecNumber evidence="10">3.5.4.10</ecNumber>
        </recommendedName>
        <alternativeName>
            <fullName evidence="10">ATIC</fullName>
        </alternativeName>
        <alternativeName>
            <fullName evidence="10">IMP synthase</fullName>
        </alternativeName>
        <alternativeName>
            <fullName evidence="10">Inosinicase</fullName>
        </alternativeName>
    </domain>
</protein>
<dbReference type="FunFam" id="3.40.140.20:FF:000005">
    <property type="entry name" value="Bifunctional purine biosynthesis protein PurH"/>
    <property type="match status" value="1"/>
</dbReference>
<evidence type="ECO:0000313" key="13">
    <source>
        <dbReference type="EMBL" id="SET84006.1"/>
    </source>
</evidence>
<keyword evidence="4 10" id="KW-0808">Transferase</keyword>
<dbReference type="SMART" id="SM00851">
    <property type="entry name" value="MGS"/>
    <property type="match status" value="1"/>
</dbReference>
<evidence type="ECO:0000256" key="6">
    <source>
        <dbReference type="ARBA" id="ARBA00022801"/>
    </source>
</evidence>
<keyword evidence="14" id="KW-1185">Reference proteome</keyword>
<comment type="catalytic activity">
    <reaction evidence="8 10">
        <text>(6R)-10-formyltetrahydrofolate + 5-amino-1-(5-phospho-beta-D-ribosyl)imidazole-4-carboxamide = 5-formamido-1-(5-phospho-D-ribosyl)imidazole-4-carboxamide + (6S)-5,6,7,8-tetrahydrofolate</text>
        <dbReference type="Rhea" id="RHEA:22192"/>
        <dbReference type="ChEBI" id="CHEBI:57453"/>
        <dbReference type="ChEBI" id="CHEBI:58467"/>
        <dbReference type="ChEBI" id="CHEBI:58475"/>
        <dbReference type="ChEBI" id="CHEBI:195366"/>
        <dbReference type="EC" id="2.1.2.3"/>
    </reaction>
</comment>
<dbReference type="OrthoDB" id="9802065at2"/>
<evidence type="ECO:0000256" key="2">
    <source>
        <dbReference type="ARBA" id="ARBA00004954"/>
    </source>
</evidence>
<gene>
    <name evidence="10" type="primary">purH</name>
    <name evidence="13" type="ORF">SAMN04487998_2962</name>
</gene>
<dbReference type="InterPro" id="IPR002695">
    <property type="entry name" value="PurH-like"/>
</dbReference>
<evidence type="ECO:0000256" key="8">
    <source>
        <dbReference type="ARBA" id="ARBA00050488"/>
    </source>
</evidence>
<dbReference type="Gene3D" id="3.40.140.20">
    <property type="match status" value="2"/>
</dbReference>
<dbReference type="GO" id="GO:0003937">
    <property type="term" value="F:IMP cyclohydrolase activity"/>
    <property type="evidence" value="ECO:0007669"/>
    <property type="project" value="UniProtKB-UniRule"/>
</dbReference>
<dbReference type="Pfam" id="PF02142">
    <property type="entry name" value="MGS"/>
    <property type="match status" value="1"/>
</dbReference>
<dbReference type="GO" id="GO:0005829">
    <property type="term" value="C:cytosol"/>
    <property type="evidence" value="ECO:0007669"/>
    <property type="project" value="TreeGrafter"/>
</dbReference>
<dbReference type="PANTHER" id="PTHR11692">
    <property type="entry name" value="BIFUNCTIONAL PURINE BIOSYNTHESIS PROTEIN PURH"/>
    <property type="match status" value="1"/>
</dbReference>
<feature type="compositionally biased region" description="Low complexity" evidence="11">
    <location>
        <begin position="209"/>
        <end position="223"/>
    </location>
</feature>
<dbReference type="EMBL" id="FOHS01000003">
    <property type="protein sequence ID" value="SET84006.1"/>
    <property type="molecule type" value="Genomic_DNA"/>
</dbReference>
<comment type="pathway">
    <text evidence="1 10">Purine metabolism; IMP biosynthesis via de novo pathway; IMP from 5-formamido-1-(5-phospho-D-ribosyl)imidazole-4-carboxamide: step 1/1.</text>
</comment>
<dbReference type="UniPathway" id="UPA00074">
    <property type="reaction ID" value="UER00133"/>
</dbReference>
<dbReference type="NCBIfam" id="NF002049">
    <property type="entry name" value="PRK00881.1"/>
    <property type="match status" value="1"/>
</dbReference>
<keyword evidence="5 10" id="KW-0658">Purine biosynthesis</keyword>
<dbReference type="InterPro" id="IPR016193">
    <property type="entry name" value="Cytidine_deaminase-like"/>
</dbReference>
<reference evidence="14" key="1">
    <citation type="submission" date="2016-10" db="EMBL/GenBank/DDBJ databases">
        <authorList>
            <person name="Varghese N."/>
            <person name="Submissions S."/>
        </authorList>
    </citation>
    <scope>NUCLEOTIDE SEQUENCE [LARGE SCALE GENOMIC DNA]</scope>
    <source>
        <strain evidence="14">DSM 15310</strain>
    </source>
</reference>
<dbReference type="RefSeq" id="WP_092772825.1">
    <property type="nucleotide sequence ID" value="NZ_FOHS01000003.1"/>
</dbReference>
<dbReference type="EC" id="2.1.2.3" evidence="10"/>
<dbReference type="SUPFAM" id="SSF53927">
    <property type="entry name" value="Cytidine deaminase-like"/>
    <property type="match status" value="1"/>
</dbReference>
<dbReference type="Gene3D" id="3.40.50.1380">
    <property type="entry name" value="Methylglyoxal synthase-like domain"/>
    <property type="match status" value="1"/>
</dbReference>
<comment type="similarity">
    <text evidence="3 10">Belongs to the PurH family.</text>
</comment>
<comment type="catalytic activity">
    <reaction evidence="9 10">
        <text>IMP + H2O = 5-formamido-1-(5-phospho-D-ribosyl)imidazole-4-carboxamide</text>
        <dbReference type="Rhea" id="RHEA:18445"/>
        <dbReference type="ChEBI" id="CHEBI:15377"/>
        <dbReference type="ChEBI" id="CHEBI:58053"/>
        <dbReference type="ChEBI" id="CHEBI:58467"/>
        <dbReference type="EC" id="3.5.4.10"/>
    </reaction>
</comment>
<proteinExistence type="inferred from homology"/>
<feature type="region of interest" description="Disordered" evidence="11">
    <location>
        <begin position="200"/>
        <end position="226"/>
    </location>
</feature>
<dbReference type="AlphaFoldDB" id="A0A1I0HJC6"/>
<evidence type="ECO:0000313" key="14">
    <source>
        <dbReference type="Proteomes" id="UP000198697"/>
    </source>
</evidence>
<dbReference type="SUPFAM" id="SSF52335">
    <property type="entry name" value="Methylglyoxal synthase-like"/>
    <property type="match status" value="1"/>
</dbReference>
<evidence type="ECO:0000256" key="7">
    <source>
        <dbReference type="ARBA" id="ARBA00023268"/>
    </source>
</evidence>
<dbReference type="Proteomes" id="UP000198697">
    <property type="component" value="Unassembled WGS sequence"/>
</dbReference>
<dbReference type="SMART" id="SM00798">
    <property type="entry name" value="AICARFT_IMPCHas"/>
    <property type="match status" value="1"/>
</dbReference>
<evidence type="ECO:0000256" key="5">
    <source>
        <dbReference type="ARBA" id="ARBA00022755"/>
    </source>
</evidence>